<dbReference type="AlphaFoldDB" id="A0A515DDQ7"/>
<reference evidence="8 9" key="1">
    <citation type="submission" date="2019-01" db="EMBL/GenBank/DDBJ databases">
        <title>Genomic insights into a novel species Rhodoferax sp.</title>
        <authorList>
            <person name="Jin L."/>
        </authorList>
    </citation>
    <scope>NUCLEOTIDE SEQUENCE [LARGE SCALE GENOMIC DNA]</scope>
    <source>
        <strain evidence="8 9">CHu59-6-5</strain>
    </source>
</reference>
<dbReference type="EMBL" id="CP035503">
    <property type="protein sequence ID" value="QDL38558.1"/>
    <property type="molecule type" value="Genomic_DNA"/>
</dbReference>
<dbReference type="GO" id="GO:0046872">
    <property type="term" value="F:metal ion binding"/>
    <property type="evidence" value="ECO:0007669"/>
    <property type="project" value="UniProtKB-KW"/>
</dbReference>
<evidence type="ECO:0000259" key="7">
    <source>
        <dbReference type="PROSITE" id="PS51462"/>
    </source>
</evidence>
<comment type="cofactor">
    <cofactor evidence="1">
        <name>Mn(2+)</name>
        <dbReference type="ChEBI" id="CHEBI:29035"/>
    </cofactor>
</comment>
<sequence length="287" mass="31420">MNFGDGSPLCPIPSATVLMLRDAPHGLEVFLLKRHGLSDVLGGAYVFPGGKMDRQDMGFVGRLDQPTRVLHETLGEPQLSEAQAAALYVAAIREVFEEAGVLFAALEAVLTPESWASLHAGRPFGEVLDLVDAPLAVAGLVPWSRWITPVASVRARKHFDARFFVAAVPPGQEPVHDQHEATESVWLAPQRALREYWEGRIQLAAPQIMSLALLSRYRDVAGVLAEARGRKPPCIHPEVFDQGGIHIVCYPGDEGHSMRSRVIPGPTRLSWRNDRYEPEGGLDALFG</sequence>
<keyword evidence="3" id="KW-0479">Metal-binding</keyword>
<dbReference type="PANTHER" id="PTHR12318:SF0">
    <property type="entry name" value="ACYL-COENZYME A DIPHOSPHATASE NUDT19"/>
    <property type="match status" value="1"/>
</dbReference>
<keyword evidence="5" id="KW-0460">Magnesium</keyword>
<evidence type="ECO:0000256" key="6">
    <source>
        <dbReference type="ARBA" id="ARBA00023211"/>
    </source>
</evidence>
<keyword evidence="6" id="KW-0464">Manganese</keyword>
<evidence type="ECO:0000256" key="2">
    <source>
        <dbReference type="ARBA" id="ARBA00001946"/>
    </source>
</evidence>
<dbReference type="Gene3D" id="3.90.79.10">
    <property type="entry name" value="Nucleoside Triphosphate Pyrophosphohydrolase"/>
    <property type="match status" value="1"/>
</dbReference>
<proteinExistence type="predicted"/>
<dbReference type="KEGG" id="rhf:EUB48_15625"/>
<keyword evidence="4 8" id="KW-0378">Hydrolase</keyword>
<name>A0A515DDQ7_9BURK</name>
<evidence type="ECO:0000313" key="8">
    <source>
        <dbReference type="EMBL" id="QDL38558.1"/>
    </source>
</evidence>
<dbReference type="InterPro" id="IPR039121">
    <property type="entry name" value="NUDT19"/>
</dbReference>
<protein>
    <submittedName>
        <fullName evidence="8">NUDIX hydrolase</fullName>
    </submittedName>
</protein>
<accession>A0A515DDQ7</accession>
<dbReference type="InterPro" id="IPR015797">
    <property type="entry name" value="NUDIX_hydrolase-like_dom_sf"/>
</dbReference>
<organism evidence="8 9">
    <name type="scientific">Rhodoferax sediminis</name>
    <dbReference type="NCBI Taxonomy" id="2509614"/>
    <lineage>
        <taxon>Bacteria</taxon>
        <taxon>Pseudomonadati</taxon>
        <taxon>Pseudomonadota</taxon>
        <taxon>Betaproteobacteria</taxon>
        <taxon>Burkholderiales</taxon>
        <taxon>Comamonadaceae</taxon>
        <taxon>Rhodoferax</taxon>
    </lineage>
</organism>
<evidence type="ECO:0000256" key="4">
    <source>
        <dbReference type="ARBA" id="ARBA00022801"/>
    </source>
</evidence>
<feature type="domain" description="Nudix hydrolase" evidence="7">
    <location>
        <begin position="10"/>
        <end position="209"/>
    </location>
</feature>
<evidence type="ECO:0000256" key="3">
    <source>
        <dbReference type="ARBA" id="ARBA00022723"/>
    </source>
</evidence>
<dbReference type="OrthoDB" id="9788263at2"/>
<evidence type="ECO:0000313" key="9">
    <source>
        <dbReference type="Proteomes" id="UP000316798"/>
    </source>
</evidence>
<dbReference type="PANTHER" id="PTHR12318">
    <property type="entry name" value="TESTOSTERONE-REGULATED PROTEIN RP2"/>
    <property type="match status" value="1"/>
</dbReference>
<comment type="cofactor">
    <cofactor evidence="2">
        <name>Mg(2+)</name>
        <dbReference type="ChEBI" id="CHEBI:18420"/>
    </cofactor>
</comment>
<dbReference type="InterPro" id="IPR000086">
    <property type="entry name" value="NUDIX_hydrolase_dom"/>
</dbReference>
<dbReference type="SUPFAM" id="SSF55811">
    <property type="entry name" value="Nudix"/>
    <property type="match status" value="1"/>
</dbReference>
<keyword evidence="9" id="KW-1185">Reference proteome</keyword>
<dbReference type="PROSITE" id="PS51462">
    <property type="entry name" value="NUDIX"/>
    <property type="match status" value="1"/>
</dbReference>
<dbReference type="Proteomes" id="UP000316798">
    <property type="component" value="Chromosome"/>
</dbReference>
<dbReference type="CDD" id="cd18870">
    <property type="entry name" value="NUDIX_AcylCoAdiphos_Nudt19"/>
    <property type="match status" value="1"/>
</dbReference>
<dbReference type="GO" id="GO:0016818">
    <property type="term" value="F:hydrolase activity, acting on acid anhydrides, in phosphorus-containing anhydrides"/>
    <property type="evidence" value="ECO:0007669"/>
    <property type="project" value="InterPro"/>
</dbReference>
<evidence type="ECO:0000256" key="5">
    <source>
        <dbReference type="ARBA" id="ARBA00022842"/>
    </source>
</evidence>
<dbReference type="RefSeq" id="WP_142819998.1">
    <property type="nucleotide sequence ID" value="NZ_CP035503.1"/>
</dbReference>
<gene>
    <name evidence="8" type="ORF">EUB48_15625</name>
</gene>
<evidence type="ECO:0000256" key="1">
    <source>
        <dbReference type="ARBA" id="ARBA00001936"/>
    </source>
</evidence>